<dbReference type="PROSITE" id="PS00012">
    <property type="entry name" value="PHOSPHOPANTETHEINE"/>
    <property type="match status" value="1"/>
</dbReference>
<dbReference type="InterPro" id="IPR020802">
    <property type="entry name" value="TesA-like"/>
</dbReference>
<dbReference type="InterPro" id="IPR029058">
    <property type="entry name" value="AB_hydrolase_fold"/>
</dbReference>
<dbReference type="InterPro" id="IPR010071">
    <property type="entry name" value="AA_adenyl_dom"/>
</dbReference>
<evidence type="ECO:0000256" key="1">
    <source>
        <dbReference type="ARBA" id="ARBA00022450"/>
    </source>
</evidence>
<dbReference type="Proteomes" id="UP001500751">
    <property type="component" value="Unassembled WGS sequence"/>
</dbReference>
<dbReference type="Pfam" id="PF00550">
    <property type="entry name" value="PP-binding"/>
    <property type="match status" value="1"/>
</dbReference>
<keyword evidence="2" id="KW-0597">Phosphoprotein</keyword>
<dbReference type="CDD" id="cd12117">
    <property type="entry name" value="A_NRPS_Srf_like"/>
    <property type="match status" value="1"/>
</dbReference>
<gene>
    <name evidence="5" type="ORF">GCM10009839_89810</name>
</gene>
<feature type="compositionally biased region" description="Basic and acidic residues" evidence="3">
    <location>
        <begin position="163"/>
        <end position="172"/>
    </location>
</feature>
<evidence type="ECO:0000256" key="2">
    <source>
        <dbReference type="ARBA" id="ARBA00022553"/>
    </source>
</evidence>
<proteinExistence type="predicted"/>
<keyword evidence="1" id="KW-0596">Phosphopantetheine</keyword>
<dbReference type="InterPro" id="IPR001031">
    <property type="entry name" value="Thioesterase"/>
</dbReference>
<evidence type="ECO:0000313" key="5">
    <source>
        <dbReference type="EMBL" id="GAA2064378.1"/>
    </source>
</evidence>
<dbReference type="PANTHER" id="PTHR45527">
    <property type="entry name" value="NONRIBOSOMAL PEPTIDE SYNTHETASE"/>
    <property type="match status" value="1"/>
</dbReference>
<evidence type="ECO:0000256" key="3">
    <source>
        <dbReference type="SAM" id="MobiDB-lite"/>
    </source>
</evidence>
<dbReference type="InterPro" id="IPR045851">
    <property type="entry name" value="AMP-bd_C_sf"/>
</dbReference>
<evidence type="ECO:0000259" key="4">
    <source>
        <dbReference type="PROSITE" id="PS50075"/>
    </source>
</evidence>
<dbReference type="Gene3D" id="3.40.50.1820">
    <property type="entry name" value="alpha/beta hydrolase"/>
    <property type="match status" value="1"/>
</dbReference>
<feature type="region of interest" description="Disordered" evidence="3">
    <location>
        <begin position="145"/>
        <end position="178"/>
    </location>
</feature>
<comment type="caution">
    <text evidence="5">The sequence shown here is derived from an EMBL/GenBank/DDBJ whole genome shotgun (WGS) entry which is preliminary data.</text>
</comment>
<accession>A0ABN2VJX4</accession>
<reference evidence="5 6" key="1">
    <citation type="journal article" date="2019" name="Int. J. Syst. Evol. Microbiol.">
        <title>The Global Catalogue of Microorganisms (GCM) 10K type strain sequencing project: providing services to taxonomists for standard genome sequencing and annotation.</title>
        <authorList>
            <consortium name="The Broad Institute Genomics Platform"/>
            <consortium name="The Broad Institute Genome Sequencing Center for Infectious Disease"/>
            <person name="Wu L."/>
            <person name="Ma J."/>
        </authorList>
    </citation>
    <scope>NUCLEOTIDE SEQUENCE [LARGE SCALE GENOMIC DNA]</scope>
    <source>
        <strain evidence="5 6">JCM 16014</strain>
    </source>
</reference>
<feature type="region of interest" description="Disordered" evidence="3">
    <location>
        <begin position="744"/>
        <end position="779"/>
    </location>
</feature>
<dbReference type="Pfam" id="PF13193">
    <property type="entry name" value="AMP-binding_C"/>
    <property type="match status" value="1"/>
</dbReference>
<dbReference type="RefSeq" id="WP_344671887.1">
    <property type="nucleotide sequence ID" value="NZ_BAAAQN010000096.1"/>
</dbReference>
<dbReference type="Pfam" id="PF00975">
    <property type="entry name" value="Thioesterase"/>
    <property type="match status" value="1"/>
</dbReference>
<feature type="domain" description="Carrier" evidence="4">
    <location>
        <begin position="544"/>
        <end position="619"/>
    </location>
</feature>
<evidence type="ECO:0000313" key="6">
    <source>
        <dbReference type="Proteomes" id="UP001500751"/>
    </source>
</evidence>
<protein>
    <recommendedName>
        <fullName evidence="4">Carrier domain-containing protein</fullName>
    </recommendedName>
</protein>
<dbReference type="InterPro" id="IPR025110">
    <property type="entry name" value="AMP-bd_C"/>
</dbReference>
<sequence length="913" mass="96969">MTAVAAGPNPVEPRAPGPGSIQAAFAAQAARTPDAVAVRWNGAGISYRELDARANRLAHRLRGLGVGTEDPVAVLMERSADLVVALLAVVKAGAVYLPLHSGYPLERMQWIVREASASVLLTDRVMRDRGLPEAEPTVAVVVVDDPAGDLNDNPTGDPAGDLADNRSPRLPETDPGVAGHPEQLAYIMYTSGSTAMPRGVAITHRDVLELVEDRMFTPGAHDRVLMIAPYAFDPSTYELWVPLLHGGRTVVAPEAELTVAGLARLIAEEGITGLQVTAGLFRVLAEEDPRCFSGVREVITGGDVVSPAAVRRVLDHCPGIVVRCAYGPTETTLFATQCAWTSAADVPAPVPIGLPLDGRDGYVLDGSLAPAGPDATGELHLAGSGLARGYFRRPALTAARFVADPFGPPGSRMYRTGDLSRRAPSGLLDFGGRIDDQVKIRGFRIELGEVAAAMADFPGLAQVAVVPWEDRHSEKTLIGYAVPAEAGAVVDTAALHDHLARQLPDYMVPTAFQILDRLPLTLNGKVDYRALPAPATVPARVSRSPRDPQEEILCGLFAELLGVPQVGIDDNFFELGGHSLLATRLASRVRTILGRRVSLSGLFKAPTVAALSDSLRAAAHPDTGPQPGTLGPVLGLRPTGSRTPVFCLHPSGGIAWCYAGLLRYLPKEYPVYGLQAGGLSGEPESPSFPADLDAMVAEHLERIRDIQPSGPYHLLGWSFGGKLAHRLAARLRQDGEKVALLAVVDTTPGRDHDHRPGSSSEPEESRTEGEADTAPAGHRRRDLLELTFNGLAAFRDEPGDGPLAVSRIVEILQGSGSALGSLRPETVTALIDVTENNLRLGDSAAAPQEYDGDMVFFEAVGDQNVPTGLADTWKPYVSGRITRFEVPGDHLRMMGADALTVIGPVVARHLENV</sequence>
<dbReference type="SUPFAM" id="SSF53474">
    <property type="entry name" value="alpha/beta-Hydrolases"/>
    <property type="match status" value="1"/>
</dbReference>
<dbReference type="Pfam" id="PF00501">
    <property type="entry name" value="AMP-binding"/>
    <property type="match status" value="1"/>
</dbReference>
<keyword evidence="6" id="KW-1185">Reference proteome</keyword>
<dbReference type="Gene3D" id="3.40.50.980">
    <property type="match status" value="2"/>
</dbReference>
<dbReference type="InterPro" id="IPR036736">
    <property type="entry name" value="ACP-like_sf"/>
</dbReference>
<dbReference type="InterPro" id="IPR006162">
    <property type="entry name" value="Ppantetheine_attach_site"/>
</dbReference>
<dbReference type="SUPFAM" id="SSF56801">
    <property type="entry name" value="Acetyl-CoA synthetase-like"/>
    <property type="match status" value="1"/>
</dbReference>
<dbReference type="NCBIfam" id="TIGR01733">
    <property type="entry name" value="AA-adenyl-dom"/>
    <property type="match status" value="1"/>
</dbReference>
<dbReference type="PANTHER" id="PTHR45527:SF1">
    <property type="entry name" value="FATTY ACID SYNTHASE"/>
    <property type="match status" value="1"/>
</dbReference>
<dbReference type="SMART" id="SM00824">
    <property type="entry name" value="PKS_TE"/>
    <property type="match status" value="1"/>
</dbReference>
<dbReference type="InterPro" id="IPR020806">
    <property type="entry name" value="PKS_PP-bd"/>
</dbReference>
<dbReference type="InterPro" id="IPR000873">
    <property type="entry name" value="AMP-dep_synth/lig_dom"/>
</dbReference>
<dbReference type="EMBL" id="BAAAQN010000096">
    <property type="protein sequence ID" value="GAA2064378.1"/>
    <property type="molecule type" value="Genomic_DNA"/>
</dbReference>
<dbReference type="InterPro" id="IPR009081">
    <property type="entry name" value="PP-bd_ACP"/>
</dbReference>
<dbReference type="PROSITE" id="PS50075">
    <property type="entry name" value="CARRIER"/>
    <property type="match status" value="1"/>
</dbReference>
<dbReference type="Gene3D" id="3.30.300.30">
    <property type="match status" value="1"/>
</dbReference>
<dbReference type="SUPFAM" id="SSF47336">
    <property type="entry name" value="ACP-like"/>
    <property type="match status" value="1"/>
</dbReference>
<name>A0ABN2VJX4_9ACTN</name>
<dbReference type="Gene3D" id="2.30.38.10">
    <property type="entry name" value="Luciferase, Domain 3"/>
    <property type="match status" value="1"/>
</dbReference>
<dbReference type="SMART" id="SM00823">
    <property type="entry name" value="PKS_PP"/>
    <property type="match status" value="1"/>
</dbReference>
<organism evidence="5 6">
    <name type="scientific">Catenulispora yoronensis</name>
    <dbReference type="NCBI Taxonomy" id="450799"/>
    <lineage>
        <taxon>Bacteria</taxon>
        <taxon>Bacillati</taxon>
        <taxon>Actinomycetota</taxon>
        <taxon>Actinomycetes</taxon>
        <taxon>Catenulisporales</taxon>
        <taxon>Catenulisporaceae</taxon>
        <taxon>Catenulispora</taxon>
    </lineage>
</organism>